<dbReference type="PANTHER" id="PTHR14387:SF0">
    <property type="entry name" value="DUF2428 DOMAIN-CONTAINING PROTEIN"/>
    <property type="match status" value="1"/>
</dbReference>
<dbReference type="GO" id="GO:0030488">
    <property type="term" value="P:tRNA methylation"/>
    <property type="evidence" value="ECO:0007669"/>
    <property type="project" value="TreeGrafter"/>
</dbReference>
<reference evidence="1" key="1">
    <citation type="submission" date="2021-03" db="EMBL/GenBank/DDBJ databases">
        <authorList>
            <person name="Bekaert M."/>
        </authorList>
    </citation>
    <scope>NUCLEOTIDE SEQUENCE</scope>
</reference>
<dbReference type="InterPro" id="IPR016024">
    <property type="entry name" value="ARM-type_fold"/>
</dbReference>
<dbReference type="InterPro" id="IPR051954">
    <property type="entry name" value="tRNA_methyltransferase_THADA"/>
</dbReference>
<dbReference type="PANTHER" id="PTHR14387">
    <property type="entry name" value="THADA/DEATH RECEPTOR INTERACTING PROTEIN"/>
    <property type="match status" value="1"/>
</dbReference>
<keyword evidence="2" id="KW-1185">Reference proteome</keyword>
<dbReference type="Proteomes" id="UP000683360">
    <property type="component" value="Unassembled WGS sequence"/>
</dbReference>
<comment type="caution">
    <text evidence="1">The sequence shown here is derived from an EMBL/GenBank/DDBJ whole genome shotgun (WGS) entry which is preliminary data.</text>
</comment>
<dbReference type="SUPFAM" id="SSF48371">
    <property type="entry name" value="ARM repeat"/>
    <property type="match status" value="1"/>
</dbReference>
<sequence>MTKKCSRIGETLCCAKISLNTCHVIKKEALNLASKLLTEISGNKEPDSNTKCLQHTLFTALAEEQILFTEPYKQAGPGYIEYLTTLANLLLYHCSSGDNLKEIRHMGDNLVDSNMKGDNSGGSNMREAIVQNSMGDNSLELGSMGDNSIEARLMLILNCCHYEIRMIGLMYVHSVCSNQEEGDDFHVVFECDVPSVDEETVQRTLSSTEVLGKLIQMASDESHFECQKLVFKALTNHPLMQKGCWFKDIDNLIQLFQLCMDFIETCSRDELRSEVIQLTGFLVEPLLKHVSKGKTENEKEVSALLLQWKNMLHYYKGTEQHYLLQVAVIKVLDNNTDLLLKDSTLYWGETTFAFWEILVSLLQEDDEQINEMAAKIVSRLNPEVQVTVHPYLALDLTIGSMLHHHYTRHWKLCFRTMLKWMETDTKEEVGVGGRLFDKNEMNTWREDIQFVKIVMKYLIKIILSCNTPSIAGIDDQFSKTENVVFKGDNSVINNENKGDNLSIDREKLFHLQAELTDKFPVGQTFNLEPITTDHSERWSTFLNCICSHLTLVLKEDLSSLGPFKDVNKYIHCSINKLKVDLVIQLCQCLSDSRINSLLQGK</sequence>
<gene>
    <name evidence="1" type="ORF">MEDL_60902</name>
</gene>
<dbReference type="OrthoDB" id="73997at2759"/>
<dbReference type="GO" id="GO:0005829">
    <property type="term" value="C:cytosol"/>
    <property type="evidence" value="ECO:0007669"/>
    <property type="project" value="TreeGrafter"/>
</dbReference>
<evidence type="ECO:0000313" key="1">
    <source>
        <dbReference type="EMBL" id="CAG2249093.1"/>
    </source>
</evidence>
<organism evidence="1 2">
    <name type="scientific">Mytilus edulis</name>
    <name type="common">Blue mussel</name>
    <dbReference type="NCBI Taxonomy" id="6550"/>
    <lineage>
        <taxon>Eukaryota</taxon>
        <taxon>Metazoa</taxon>
        <taxon>Spiralia</taxon>
        <taxon>Lophotrochozoa</taxon>
        <taxon>Mollusca</taxon>
        <taxon>Bivalvia</taxon>
        <taxon>Autobranchia</taxon>
        <taxon>Pteriomorphia</taxon>
        <taxon>Mytilida</taxon>
        <taxon>Mytiloidea</taxon>
        <taxon>Mytilidae</taxon>
        <taxon>Mytilinae</taxon>
        <taxon>Mytilus</taxon>
    </lineage>
</organism>
<protein>
    <submittedName>
        <fullName evidence="1">Uncharacterized protein</fullName>
    </submittedName>
</protein>
<name>A0A8S3UTY3_MYTED</name>
<dbReference type="AlphaFoldDB" id="A0A8S3UTY3"/>
<accession>A0A8S3UTY3</accession>
<dbReference type="EMBL" id="CAJPWZ010002960">
    <property type="protein sequence ID" value="CAG2249093.1"/>
    <property type="molecule type" value="Genomic_DNA"/>
</dbReference>
<evidence type="ECO:0000313" key="2">
    <source>
        <dbReference type="Proteomes" id="UP000683360"/>
    </source>
</evidence>
<proteinExistence type="predicted"/>